<sequence length="1272" mass="144017">MCTPRQIGRSLKDQRRNTHRVQPNITSAAPAPAILRKHFRRSHCNMLATCLHWQRATDAFDLSLELATGDSSLCHSSLSEGAAMPYDLASGTDSDGSSASDADSDSSGARCAGFRIFRRAHARVALGVEDPKARLAQEYQLKADGVYRGAQKVRTELTCIQQWLTRDNELLLHKDCISYMIADRATEVILMDPEDLEVRAVFADAGRLVGKRKHVDVAIRVPKNDTQEKESKEEKKKVLGFPKFRYSSAQTGVSFGGKVEVEGVHLGWILAHAGPDRGSPITHIQSPRTPSQVNRRAFYAAADEGHGEAEPLDWLTEEDLKDGPEDPYYKVTLKQRDSQSWPFGAAALRTFFEACAVYIFTIYLGSEPDEYYLENFQQPWNMASNGRFKVPWPFVTPERWRAPGSEYIFQLFWWTFLAGLLLKVFLASSWHLFDRSRLVRHILAAVYPLAITVPLNLYLLYWYAALTNCRQCAEWHCGAYNSSIGWNVDAAAFQQAGGCGVSNFDDLLQNYSRFVRRERQQFEEAEACEYSTNGAIVNYFFHANWNFSLQGGACGGNGYSSKEWVLVTMLDSLCGIGTLQPLLLKGYVDPPSGKDLPWWMFAGSIPGKKDNCSVLEGEAAPSFSSYVFYRASEKDAYTYGSVCLCEDARGHVHCIRKQAGSVDRCMYFTGQRVLHGPNLEFETVASGLHIFPAFEMLLLPIFAFISMAAWAQIPLGSLDKTDERLITKSQLEILDVFLFFLGFIVQDQSDSTLSTTMFVPRFTSLSWLSLVINVWSFAWVTLYLSSSLQIFCRVLDADPDKTPKTWRDVKAILRDLEHAVARGEGFGEKAEHAASVPSVPSVASVASGSPSVPFVAGSASGWALARAAARKQLVVYEKEIQKRIKRGSSIWLQTDKEEEEEDREDGEDRRNKKEKEGRKKEMEKGRKEQEMRMGETKKEKEKLRSSTCSECSRWRKWTIVWSPKVKDLNIEEDCPVTLYVTGAWPWSTCPADVWCCQSVEEYLQMKGLDGLADLPHGVRRLDLRYSELSQVMATSGYTCCDCRYLGWLGCCKRQPRFEWKKIKEEDPRISCRHPGGPDQSDIYYDKAAFHWFERNLEYFNMWRGVLCLEIPFGIVRAFDCMFLGGFSNTFNVILLIKNIAFTIFSIAYCMVCGNPRLTCGPCWDKPVELISKCIVNTKIGSVIKLSVLMPVRIVLEALSCLGRESAESRMAEYEMQLRMATLQMAKGGSNQELRHRRRLLSALIRQYGEWLEVTDVRSLMKVRKKVRVKDFI</sequence>
<feature type="region of interest" description="Disordered" evidence="1">
    <location>
        <begin position="895"/>
        <end position="939"/>
    </location>
</feature>
<name>A0AA36IEF6_9DINO</name>
<feature type="compositionally biased region" description="Acidic residues" evidence="1">
    <location>
        <begin position="896"/>
        <end position="905"/>
    </location>
</feature>
<accession>A0AA36IEF6</accession>
<reference evidence="3" key="1">
    <citation type="submission" date="2023-08" db="EMBL/GenBank/DDBJ databases">
        <authorList>
            <person name="Chen Y."/>
            <person name="Shah S."/>
            <person name="Dougan E. K."/>
            <person name="Thang M."/>
            <person name="Chan C."/>
        </authorList>
    </citation>
    <scope>NUCLEOTIDE SEQUENCE</scope>
</reference>
<feature type="region of interest" description="Disordered" evidence="1">
    <location>
        <begin position="1"/>
        <end position="20"/>
    </location>
</feature>
<keyword evidence="2" id="KW-0472">Membrane</keyword>
<feature type="transmembrane region" description="Helical" evidence="2">
    <location>
        <begin position="690"/>
        <end position="713"/>
    </location>
</feature>
<keyword evidence="2" id="KW-0812">Transmembrane</keyword>
<evidence type="ECO:0000313" key="3">
    <source>
        <dbReference type="EMBL" id="CAJ1386232.1"/>
    </source>
</evidence>
<evidence type="ECO:0000256" key="1">
    <source>
        <dbReference type="SAM" id="MobiDB-lite"/>
    </source>
</evidence>
<dbReference type="Proteomes" id="UP001178507">
    <property type="component" value="Unassembled WGS sequence"/>
</dbReference>
<feature type="region of interest" description="Disordered" evidence="1">
    <location>
        <begin position="86"/>
        <end position="108"/>
    </location>
</feature>
<keyword evidence="2" id="KW-1133">Transmembrane helix</keyword>
<evidence type="ECO:0000256" key="2">
    <source>
        <dbReference type="SAM" id="Phobius"/>
    </source>
</evidence>
<proteinExistence type="predicted"/>
<evidence type="ECO:0000313" key="4">
    <source>
        <dbReference type="Proteomes" id="UP001178507"/>
    </source>
</evidence>
<dbReference type="EMBL" id="CAUJNA010001344">
    <property type="protein sequence ID" value="CAJ1386232.1"/>
    <property type="molecule type" value="Genomic_DNA"/>
</dbReference>
<protein>
    <submittedName>
        <fullName evidence="3">Uncharacterized protein</fullName>
    </submittedName>
</protein>
<feature type="compositionally biased region" description="Low complexity" evidence="1">
    <location>
        <begin position="89"/>
        <end position="108"/>
    </location>
</feature>
<feature type="transmembrane region" description="Helical" evidence="2">
    <location>
        <begin position="411"/>
        <end position="433"/>
    </location>
</feature>
<feature type="transmembrane region" description="Helical" evidence="2">
    <location>
        <begin position="445"/>
        <end position="464"/>
    </location>
</feature>
<feature type="transmembrane region" description="Helical" evidence="2">
    <location>
        <begin position="765"/>
        <end position="784"/>
    </location>
</feature>
<gene>
    <name evidence="3" type="ORF">EVOR1521_LOCUS12653</name>
</gene>
<organism evidence="3 4">
    <name type="scientific">Effrenium voratum</name>
    <dbReference type="NCBI Taxonomy" id="2562239"/>
    <lineage>
        <taxon>Eukaryota</taxon>
        <taxon>Sar</taxon>
        <taxon>Alveolata</taxon>
        <taxon>Dinophyceae</taxon>
        <taxon>Suessiales</taxon>
        <taxon>Symbiodiniaceae</taxon>
        <taxon>Effrenium</taxon>
    </lineage>
</organism>
<feature type="compositionally biased region" description="Basic and acidic residues" evidence="1">
    <location>
        <begin position="906"/>
        <end position="939"/>
    </location>
</feature>
<keyword evidence="4" id="KW-1185">Reference proteome</keyword>
<comment type="caution">
    <text evidence="3">The sequence shown here is derived from an EMBL/GenBank/DDBJ whole genome shotgun (WGS) entry which is preliminary data.</text>
</comment>
<dbReference type="AlphaFoldDB" id="A0AA36IEF6"/>